<keyword evidence="10" id="KW-1185">Reference proteome</keyword>
<keyword evidence="5" id="KW-1133">Transmembrane helix</keyword>
<evidence type="ECO:0000313" key="9">
    <source>
        <dbReference type="EMBL" id="KRN46939.1"/>
    </source>
</evidence>
<dbReference type="OrthoDB" id="9810047at2"/>
<name>A0A0R2H3I7_WEIVI</name>
<organism evidence="9 10">
    <name type="scientific">Weissella viridescens</name>
    <name type="common">Lactobacillus viridescens</name>
    <dbReference type="NCBI Taxonomy" id="1629"/>
    <lineage>
        <taxon>Bacteria</taxon>
        <taxon>Bacillati</taxon>
        <taxon>Bacillota</taxon>
        <taxon>Bacilli</taxon>
        <taxon>Lactobacillales</taxon>
        <taxon>Lactobacillaceae</taxon>
        <taxon>Weissella</taxon>
    </lineage>
</organism>
<evidence type="ECO:0000256" key="5">
    <source>
        <dbReference type="ARBA" id="ARBA00022989"/>
    </source>
</evidence>
<comment type="caution">
    <text evidence="9">The sequence shown here is derived from an EMBL/GenBank/DDBJ whole genome shotgun (WGS) entry which is preliminary data.</text>
</comment>
<dbReference type="AlphaFoldDB" id="A0A0R2H3I7"/>
<comment type="similarity">
    <text evidence="7">Belongs to the ThrE exporter (TC 2.A.79) family.</text>
</comment>
<dbReference type="RefSeq" id="WP_057743788.1">
    <property type="nucleotide sequence ID" value="NZ_BJLU01000001.1"/>
</dbReference>
<feature type="domain" description="Threonine/Serine exporter ThrE" evidence="8">
    <location>
        <begin position="10"/>
        <end position="139"/>
    </location>
</feature>
<keyword evidence="4" id="KW-0812">Transmembrane</keyword>
<sequence>MTSYHILMNMLLSFTSAFGFGIITNVPKRSLVPSGTIGMIVWIVYHGLSLTLPNSLVLPNLMGGLIIGLLAHAYGSHYHVSSNVVAIQAMVSLVPGSGAYEAMKLLITPNHSAYAAHAQFHNVFVVAVSITIGFFLAEFFILMLGKINHSQVKSINDETWRRLL</sequence>
<protein>
    <recommendedName>
        <fullName evidence="8">Threonine/Serine exporter ThrE domain-containing protein</fullName>
    </recommendedName>
</protein>
<dbReference type="GO" id="GO:0015744">
    <property type="term" value="P:succinate transport"/>
    <property type="evidence" value="ECO:0007669"/>
    <property type="project" value="TreeGrafter"/>
</dbReference>
<evidence type="ECO:0000256" key="1">
    <source>
        <dbReference type="ARBA" id="ARBA00004651"/>
    </source>
</evidence>
<evidence type="ECO:0000256" key="4">
    <source>
        <dbReference type="ARBA" id="ARBA00022692"/>
    </source>
</evidence>
<evidence type="ECO:0000256" key="6">
    <source>
        <dbReference type="ARBA" id="ARBA00023136"/>
    </source>
</evidence>
<gene>
    <name evidence="9" type="ORF">IV50_GL000205</name>
</gene>
<dbReference type="Pfam" id="PF12821">
    <property type="entry name" value="ThrE_2"/>
    <property type="match status" value="1"/>
</dbReference>
<keyword evidence="2" id="KW-1003">Cell membrane</keyword>
<accession>A0A0R2H3I7</accession>
<dbReference type="GO" id="GO:0005886">
    <property type="term" value="C:plasma membrane"/>
    <property type="evidence" value="ECO:0007669"/>
    <property type="project" value="UniProtKB-SubCell"/>
</dbReference>
<evidence type="ECO:0000313" key="10">
    <source>
        <dbReference type="Proteomes" id="UP000051992"/>
    </source>
</evidence>
<comment type="subcellular location">
    <subcellularLocation>
        <location evidence="1">Cell membrane</location>
        <topology evidence="1">Multi-pass membrane protein</topology>
    </subcellularLocation>
</comment>
<keyword evidence="3" id="KW-0997">Cell inner membrane</keyword>
<dbReference type="InterPro" id="IPR050539">
    <property type="entry name" value="ThrE_Dicarb/AminoAcid_Exp"/>
</dbReference>
<dbReference type="PATRIC" id="fig|1629.5.peg.207"/>
<dbReference type="Proteomes" id="UP000051992">
    <property type="component" value="Unassembled WGS sequence"/>
</dbReference>
<dbReference type="PANTHER" id="PTHR34390">
    <property type="entry name" value="UPF0442 PROTEIN YJJB-RELATED"/>
    <property type="match status" value="1"/>
</dbReference>
<evidence type="ECO:0000256" key="7">
    <source>
        <dbReference type="ARBA" id="ARBA00034125"/>
    </source>
</evidence>
<evidence type="ECO:0000256" key="3">
    <source>
        <dbReference type="ARBA" id="ARBA00022519"/>
    </source>
</evidence>
<reference evidence="9 10" key="1">
    <citation type="journal article" date="2015" name="Genome Announc.">
        <title>Expanding the biotechnology potential of lactobacilli through comparative genomics of 213 strains and associated genera.</title>
        <authorList>
            <person name="Sun Z."/>
            <person name="Harris H.M."/>
            <person name="McCann A."/>
            <person name="Guo C."/>
            <person name="Argimon S."/>
            <person name="Zhang W."/>
            <person name="Yang X."/>
            <person name="Jeffery I.B."/>
            <person name="Cooney J.C."/>
            <person name="Kagawa T.F."/>
            <person name="Liu W."/>
            <person name="Song Y."/>
            <person name="Salvetti E."/>
            <person name="Wrobel A."/>
            <person name="Rasinkangas P."/>
            <person name="Parkhill J."/>
            <person name="Rea M.C."/>
            <person name="O'Sullivan O."/>
            <person name="Ritari J."/>
            <person name="Douillard F.P."/>
            <person name="Paul Ross R."/>
            <person name="Yang R."/>
            <person name="Briner A.E."/>
            <person name="Felis G.E."/>
            <person name="de Vos W.M."/>
            <person name="Barrangou R."/>
            <person name="Klaenhammer T.R."/>
            <person name="Caufield P.W."/>
            <person name="Cui Y."/>
            <person name="Zhang H."/>
            <person name="O'Toole P.W."/>
        </authorList>
    </citation>
    <scope>NUCLEOTIDE SEQUENCE [LARGE SCALE GENOMIC DNA]</scope>
    <source>
        <strain evidence="9 10">DSM 20410</strain>
    </source>
</reference>
<proteinExistence type="inferred from homology"/>
<dbReference type="InterPro" id="IPR024528">
    <property type="entry name" value="ThrE_2"/>
</dbReference>
<evidence type="ECO:0000259" key="8">
    <source>
        <dbReference type="Pfam" id="PF12821"/>
    </source>
</evidence>
<dbReference type="EMBL" id="JQBM01000001">
    <property type="protein sequence ID" value="KRN46939.1"/>
    <property type="molecule type" value="Genomic_DNA"/>
</dbReference>
<evidence type="ECO:0000256" key="2">
    <source>
        <dbReference type="ARBA" id="ARBA00022475"/>
    </source>
</evidence>
<keyword evidence="6" id="KW-0472">Membrane</keyword>
<dbReference type="PANTHER" id="PTHR34390:SF1">
    <property type="entry name" value="SUCCINATE TRANSPORTER SUBUNIT YJJB-RELATED"/>
    <property type="match status" value="1"/>
</dbReference>